<feature type="compositionally biased region" description="Basic and acidic residues" evidence="4">
    <location>
        <begin position="30"/>
        <end position="42"/>
    </location>
</feature>
<dbReference type="OrthoDB" id="539213at2759"/>
<dbReference type="Pfam" id="PF12796">
    <property type="entry name" value="Ank_2"/>
    <property type="match status" value="1"/>
</dbReference>
<sequence length="339" mass="37086">RQPKLVVWRYYRTSVVTPAAGRNASVDRGCPTREARDSMGPKKPKVVEEALLYAKPEIECVIAESPGLEDDEDPLLEPETQQKVHELFDGTGERNIPSSDAKKLLKDLGVVMDDARYARLVDPYVRAFQSNAETLSRKQFMDVARHVLAPAVRYGARLRKAASRGDLERVKDYIARGCDGKGSDGLGFTAVHCAAQHNRAETVKALINEICGKGYCNAQDERGWSPLHVCAAEGRLETLQLLLGLGSDASLKTVHGRTPLHWACAKGRLECVEALLKGKADLKAGDEAGMTALHLAAQHGHLEVCQRLIKAKASPEAENTLGRRPTDFQDAEFWAAALA</sequence>
<name>A0A8J2SCC2_9STRA</name>
<evidence type="ECO:0000256" key="2">
    <source>
        <dbReference type="ARBA" id="ARBA00023043"/>
    </source>
</evidence>
<dbReference type="InterPro" id="IPR002110">
    <property type="entry name" value="Ankyrin_rpt"/>
</dbReference>
<feature type="repeat" description="ANK" evidence="3">
    <location>
        <begin position="222"/>
        <end position="254"/>
    </location>
</feature>
<dbReference type="PROSITE" id="PS50297">
    <property type="entry name" value="ANK_REP_REGION"/>
    <property type="match status" value="3"/>
</dbReference>
<dbReference type="PANTHER" id="PTHR24171:SF8">
    <property type="entry name" value="BRCA1-ASSOCIATED RING DOMAIN PROTEIN 1"/>
    <property type="match status" value="1"/>
</dbReference>
<feature type="repeat" description="ANK" evidence="3">
    <location>
        <begin position="288"/>
        <end position="320"/>
    </location>
</feature>
<evidence type="ECO:0000313" key="6">
    <source>
        <dbReference type="Proteomes" id="UP000789595"/>
    </source>
</evidence>
<dbReference type="PROSITE" id="PS50088">
    <property type="entry name" value="ANK_REPEAT"/>
    <property type="match status" value="3"/>
</dbReference>
<evidence type="ECO:0000313" key="5">
    <source>
        <dbReference type="EMBL" id="CAH0365011.1"/>
    </source>
</evidence>
<dbReference type="Pfam" id="PF13637">
    <property type="entry name" value="Ank_4"/>
    <property type="match status" value="1"/>
</dbReference>
<keyword evidence="1" id="KW-0677">Repeat</keyword>
<dbReference type="EMBL" id="CAKKNE010000001">
    <property type="protein sequence ID" value="CAH0365011.1"/>
    <property type="molecule type" value="Genomic_DNA"/>
</dbReference>
<evidence type="ECO:0000256" key="4">
    <source>
        <dbReference type="SAM" id="MobiDB-lite"/>
    </source>
</evidence>
<dbReference type="PANTHER" id="PTHR24171">
    <property type="entry name" value="ANKYRIN REPEAT DOMAIN-CONTAINING PROTEIN 39-RELATED"/>
    <property type="match status" value="1"/>
</dbReference>
<feature type="repeat" description="ANK" evidence="3">
    <location>
        <begin position="255"/>
        <end position="287"/>
    </location>
</feature>
<proteinExistence type="predicted"/>
<evidence type="ECO:0000256" key="1">
    <source>
        <dbReference type="ARBA" id="ARBA00022737"/>
    </source>
</evidence>
<dbReference type="Gene3D" id="1.25.40.20">
    <property type="entry name" value="Ankyrin repeat-containing domain"/>
    <property type="match status" value="2"/>
</dbReference>
<reference evidence="5" key="1">
    <citation type="submission" date="2021-11" db="EMBL/GenBank/DDBJ databases">
        <authorList>
            <consortium name="Genoscope - CEA"/>
            <person name="William W."/>
        </authorList>
    </citation>
    <scope>NUCLEOTIDE SEQUENCE</scope>
</reference>
<dbReference type="SMART" id="SM00248">
    <property type="entry name" value="ANK"/>
    <property type="match status" value="4"/>
</dbReference>
<gene>
    <name evidence="5" type="ORF">PECAL_1P14110</name>
</gene>
<dbReference type="SUPFAM" id="SSF48403">
    <property type="entry name" value="Ankyrin repeat"/>
    <property type="match status" value="1"/>
</dbReference>
<comment type="caution">
    <text evidence="5">The sequence shown here is derived from an EMBL/GenBank/DDBJ whole genome shotgun (WGS) entry which is preliminary data.</text>
</comment>
<feature type="non-terminal residue" evidence="5">
    <location>
        <position position="1"/>
    </location>
</feature>
<dbReference type="InterPro" id="IPR036770">
    <property type="entry name" value="Ankyrin_rpt-contain_sf"/>
</dbReference>
<accession>A0A8J2SCC2</accession>
<dbReference type="AlphaFoldDB" id="A0A8J2SCC2"/>
<protein>
    <submittedName>
        <fullName evidence="5">Uncharacterized protein</fullName>
    </submittedName>
</protein>
<dbReference type="Proteomes" id="UP000789595">
    <property type="component" value="Unassembled WGS sequence"/>
</dbReference>
<keyword evidence="2 3" id="KW-0040">ANK repeat</keyword>
<organism evidence="5 6">
    <name type="scientific">Pelagomonas calceolata</name>
    <dbReference type="NCBI Taxonomy" id="35677"/>
    <lineage>
        <taxon>Eukaryota</taxon>
        <taxon>Sar</taxon>
        <taxon>Stramenopiles</taxon>
        <taxon>Ochrophyta</taxon>
        <taxon>Pelagophyceae</taxon>
        <taxon>Pelagomonadales</taxon>
        <taxon>Pelagomonadaceae</taxon>
        <taxon>Pelagomonas</taxon>
    </lineage>
</organism>
<keyword evidence="6" id="KW-1185">Reference proteome</keyword>
<evidence type="ECO:0000256" key="3">
    <source>
        <dbReference type="PROSITE-ProRule" id="PRU00023"/>
    </source>
</evidence>
<feature type="region of interest" description="Disordered" evidence="4">
    <location>
        <begin position="22"/>
        <end position="42"/>
    </location>
</feature>